<dbReference type="EMBL" id="JAAGAX010000191">
    <property type="protein sequence ID" value="KAF2282476.1"/>
    <property type="molecule type" value="Genomic_DNA"/>
</dbReference>
<dbReference type="Proteomes" id="UP000467840">
    <property type="component" value="Unassembled WGS sequence"/>
</dbReference>
<dbReference type="AlphaFoldDB" id="A0A6A6K344"/>
<sequence length="105" mass="11461">MIESTFVTAPNTLTVIDMGDSFILSDLAATAVVASPTLNARGMAFRGNNGFAKDKHELEAEIGFVGAQNELQRLTDRHLRNGGKVVRDIKLNASGKRYIERIKLS</sequence>
<dbReference type="InterPro" id="IPR055962">
    <property type="entry name" value="DUF7540"/>
</dbReference>
<feature type="domain" description="DUF7540" evidence="1">
    <location>
        <begin position="56"/>
        <end position="103"/>
    </location>
</feature>
<reference evidence="2 3" key="1">
    <citation type="journal article" date="2020" name="Mol. Plant">
        <title>The Chromosome-Based Rubber Tree Genome Provides New Insights into Spurge Genome Evolution and Rubber Biosynthesis.</title>
        <authorList>
            <person name="Liu J."/>
            <person name="Shi C."/>
            <person name="Shi C.C."/>
            <person name="Li W."/>
            <person name="Zhang Q.J."/>
            <person name="Zhang Y."/>
            <person name="Li K."/>
            <person name="Lu H.F."/>
            <person name="Shi C."/>
            <person name="Zhu S.T."/>
            <person name="Xiao Z.Y."/>
            <person name="Nan H."/>
            <person name="Yue Y."/>
            <person name="Zhu X.G."/>
            <person name="Wu Y."/>
            <person name="Hong X.N."/>
            <person name="Fan G.Y."/>
            <person name="Tong Y."/>
            <person name="Zhang D."/>
            <person name="Mao C.L."/>
            <person name="Liu Y.L."/>
            <person name="Hao S.J."/>
            <person name="Liu W.Q."/>
            <person name="Lv M.Q."/>
            <person name="Zhang H.B."/>
            <person name="Liu Y."/>
            <person name="Hu-Tang G.R."/>
            <person name="Wang J.P."/>
            <person name="Wang J.H."/>
            <person name="Sun Y.H."/>
            <person name="Ni S.B."/>
            <person name="Chen W.B."/>
            <person name="Zhang X.C."/>
            <person name="Jiao Y.N."/>
            <person name="Eichler E.E."/>
            <person name="Li G.H."/>
            <person name="Liu X."/>
            <person name="Gao L.Z."/>
        </authorList>
    </citation>
    <scope>NUCLEOTIDE SEQUENCE [LARGE SCALE GENOMIC DNA]</scope>
    <source>
        <strain evidence="3">cv. GT1</strain>
        <tissue evidence="2">Leaf</tissue>
    </source>
</reference>
<name>A0A6A6K344_HEVBR</name>
<protein>
    <recommendedName>
        <fullName evidence="1">DUF7540 domain-containing protein</fullName>
    </recommendedName>
</protein>
<evidence type="ECO:0000259" key="1">
    <source>
        <dbReference type="Pfam" id="PF24386"/>
    </source>
</evidence>
<keyword evidence="3" id="KW-1185">Reference proteome</keyword>
<gene>
    <name evidence="2" type="ORF">GH714_044082</name>
</gene>
<evidence type="ECO:0000313" key="2">
    <source>
        <dbReference type="EMBL" id="KAF2282476.1"/>
    </source>
</evidence>
<organism evidence="2 3">
    <name type="scientific">Hevea brasiliensis</name>
    <name type="common">Para rubber tree</name>
    <name type="synonym">Siphonia brasiliensis</name>
    <dbReference type="NCBI Taxonomy" id="3981"/>
    <lineage>
        <taxon>Eukaryota</taxon>
        <taxon>Viridiplantae</taxon>
        <taxon>Streptophyta</taxon>
        <taxon>Embryophyta</taxon>
        <taxon>Tracheophyta</taxon>
        <taxon>Spermatophyta</taxon>
        <taxon>Magnoliopsida</taxon>
        <taxon>eudicotyledons</taxon>
        <taxon>Gunneridae</taxon>
        <taxon>Pentapetalae</taxon>
        <taxon>rosids</taxon>
        <taxon>fabids</taxon>
        <taxon>Malpighiales</taxon>
        <taxon>Euphorbiaceae</taxon>
        <taxon>Crotonoideae</taxon>
        <taxon>Micrandreae</taxon>
        <taxon>Hevea</taxon>
    </lineage>
</organism>
<proteinExistence type="predicted"/>
<dbReference type="Pfam" id="PF24386">
    <property type="entry name" value="DUF7540"/>
    <property type="match status" value="1"/>
</dbReference>
<evidence type="ECO:0000313" key="3">
    <source>
        <dbReference type="Proteomes" id="UP000467840"/>
    </source>
</evidence>
<comment type="caution">
    <text evidence="2">The sequence shown here is derived from an EMBL/GenBank/DDBJ whole genome shotgun (WGS) entry which is preliminary data.</text>
</comment>
<accession>A0A6A6K344</accession>